<comment type="pathway">
    <text evidence="1">Carbohydrate degradation; pentose phosphate pathway; D-ribulose 5-phosphate from D-glucose 6-phosphate (oxidative stage): step 1/3.</text>
</comment>
<keyword evidence="9" id="KW-1185">Reference proteome</keyword>
<dbReference type="Pfam" id="PF02781">
    <property type="entry name" value="G6PD_C"/>
    <property type="match status" value="1"/>
</dbReference>
<evidence type="ECO:0000256" key="1">
    <source>
        <dbReference type="ARBA" id="ARBA00004937"/>
    </source>
</evidence>
<dbReference type="SUPFAM" id="SSF55347">
    <property type="entry name" value="Glyceraldehyde-3-phosphate dehydrogenase-like, C-terminal domain"/>
    <property type="match status" value="1"/>
</dbReference>
<evidence type="ECO:0000256" key="2">
    <source>
        <dbReference type="ARBA" id="ARBA00022526"/>
    </source>
</evidence>
<dbReference type="PANTHER" id="PTHR23429">
    <property type="entry name" value="GLUCOSE-6-PHOSPHATE 1-DEHYDROGENASE G6PD"/>
    <property type="match status" value="1"/>
</dbReference>
<protein>
    <submittedName>
        <fullName evidence="8">Glucose-6-phosphate dehydrogenase</fullName>
        <ecNumber evidence="8">1.1.1.49</ecNumber>
    </submittedName>
</protein>
<evidence type="ECO:0000256" key="5">
    <source>
        <dbReference type="ARBA" id="ARBA00023277"/>
    </source>
</evidence>
<sequence>MPVAAEVVSRTEVRKAEGTRTLLVLGGSGDLAGRLLLPGLGRLLATGIHPDLRLVGAGVDDWDDEQWRARLREVFVAQPSIEMAPWEQFAPLEEEPGRDTLRRLEEESVYLQADVTDPLELRRLLSLCDGPIVIYFALPPAITEQACLALQEIGLPEGTRLIIEKPFGTDLESARRLNEVVAGLVPEDQVHRVDHFLGKSTVLNILGFRFANRIFEPVWNATHVERVDIVYDEDLALEGRARYYDRSGALRDMIQSHLLQVLALITMDPPTTLGERDVRDRIAEVLRATRAGDPEIYSRRARYGAGQVGARDLPAYAEEPGVDPERGTETLAEVTFFIDSWRWKGVPFTLRSAKGVSPTRKEALVTFKPVPHLPLGLTGTSQPTRLRIGLGPECLDLELDVNGTGDPWSLDRVILSTSFGEGDLPAYGEVLAGVLEADPLLSVRGDVAEECWRIVEPVLAAWSEGRVALGEYPAGSDGSSG</sequence>
<dbReference type="Pfam" id="PF00479">
    <property type="entry name" value="G6PD_N"/>
    <property type="match status" value="1"/>
</dbReference>
<dbReference type="SUPFAM" id="SSF51735">
    <property type="entry name" value="NAD(P)-binding Rossmann-fold domains"/>
    <property type="match status" value="1"/>
</dbReference>
<organism evidence="8 9">
    <name type="scientific">Georgenia wutianyii</name>
    <dbReference type="NCBI Taxonomy" id="2585135"/>
    <lineage>
        <taxon>Bacteria</taxon>
        <taxon>Bacillati</taxon>
        <taxon>Actinomycetota</taxon>
        <taxon>Actinomycetes</taxon>
        <taxon>Micrococcales</taxon>
        <taxon>Bogoriellaceae</taxon>
        <taxon>Georgenia</taxon>
    </lineage>
</organism>
<dbReference type="InterPro" id="IPR036291">
    <property type="entry name" value="NAD(P)-bd_dom_sf"/>
</dbReference>
<proteinExistence type="predicted"/>
<dbReference type="PANTHER" id="PTHR23429:SF0">
    <property type="entry name" value="GLUCOSE-6-PHOSPHATE 1-DEHYDROGENASE"/>
    <property type="match status" value="1"/>
</dbReference>
<name>A0ABX5VMA0_9MICO</name>
<keyword evidence="3" id="KW-0521">NADP</keyword>
<dbReference type="Proteomes" id="UP000313948">
    <property type="component" value="Chromosome"/>
</dbReference>
<dbReference type="NCBIfam" id="NF009492">
    <property type="entry name" value="PRK12853.1-3"/>
    <property type="match status" value="1"/>
</dbReference>
<evidence type="ECO:0000256" key="3">
    <source>
        <dbReference type="ARBA" id="ARBA00022857"/>
    </source>
</evidence>
<dbReference type="InterPro" id="IPR001282">
    <property type="entry name" value="G6P_DH"/>
</dbReference>
<accession>A0ABX5VMA0</accession>
<dbReference type="EMBL" id="CP040899">
    <property type="protein sequence ID" value="QDB79621.1"/>
    <property type="molecule type" value="Genomic_DNA"/>
</dbReference>
<evidence type="ECO:0000256" key="4">
    <source>
        <dbReference type="ARBA" id="ARBA00023002"/>
    </source>
</evidence>
<feature type="domain" description="Glucose-6-phosphate dehydrogenase NAD-binding" evidence="6">
    <location>
        <begin position="24"/>
        <end position="204"/>
    </location>
</feature>
<keyword evidence="4 8" id="KW-0560">Oxidoreductase</keyword>
<dbReference type="EC" id="1.1.1.49" evidence="8"/>
<evidence type="ECO:0000259" key="7">
    <source>
        <dbReference type="Pfam" id="PF02781"/>
    </source>
</evidence>
<gene>
    <name evidence="8" type="ORF">FE251_09730</name>
</gene>
<dbReference type="InterPro" id="IPR022674">
    <property type="entry name" value="G6P_DH_NAD-bd"/>
</dbReference>
<dbReference type="Gene3D" id="3.40.50.720">
    <property type="entry name" value="NAD(P)-binding Rossmann-like Domain"/>
    <property type="match status" value="1"/>
</dbReference>
<evidence type="ECO:0000313" key="8">
    <source>
        <dbReference type="EMBL" id="QDB79621.1"/>
    </source>
</evidence>
<dbReference type="Gene3D" id="3.30.360.10">
    <property type="entry name" value="Dihydrodipicolinate Reductase, domain 2"/>
    <property type="match status" value="1"/>
</dbReference>
<reference evidence="8 9" key="1">
    <citation type="submission" date="2019-05" db="EMBL/GenBank/DDBJ databases">
        <title>Georgenia *** sp. nov., and Georgenia *** sp. nov., isolated from the intestinal contents of plateau pika (Ochotona curzoniae) in the Qinghai-Tibet plateau of China.</title>
        <authorList>
            <person name="Tian Z."/>
        </authorList>
    </citation>
    <scope>NUCLEOTIDE SEQUENCE [LARGE SCALE GENOMIC DNA]</scope>
    <source>
        <strain evidence="8 9">Z294</strain>
    </source>
</reference>
<dbReference type="GO" id="GO:0004345">
    <property type="term" value="F:glucose-6-phosphate dehydrogenase activity"/>
    <property type="evidence" value="ECO:0007669"/>
    <property type="project" value="UniProtKB-EC"/>
</dbReference>
<evidence type="ECO:0000259" key="6">
    <source>
        <dbReference type="Pfam" id="PF00479"/>
    </source>
</evidence>
<dbReference type="InterPro" id="IPR022675">
    <property type="entry name" value="G6P_DH_C"/>
</dbReference>
<keyword evidence="2" id="KW-0313">Glucose metabolism</keyword>
<evidence type="ECO:0000313" key="9">
    <source>
        <dbReference type="Proteomes" id="UP000313948"/>
    </source>
</evidence>
<keyword evidence="5" id="KW-0119">Carbohydrate metabolism</keyword>
<dbReference type="PIRSF" id="PIRSF000110">
    <property type="entry name" value="G6PD"/>
    <property type="match status" value="1"/>
</dbReference>
<feature type="domain" description="Glucose-6-phosphate dehydrogenase C-terminal" evidence="7">
    <location>
        <begin position="208"/>
        <end position="479"/>
    </location>
</feature>
<dbReference type="PRINTS" id="PR00079">
    <property type="entry name" value="G6PDHDRGNASE"/>
</dbReference>